<dbReference type="Pfam" id="PF01535">
    <property type="entry name" value="PPR"/>
    <property type="match status" value="1"/>
</dbReference>
<feature type="repeat" description="PPR" evidence="2">
    <location>
        <begin position="406"/>
        <end position="440"/>
    </location>
</feature>
<dbReference type="PROSITE" id="PS51375">
    <property type="entry name" value="PPR"/>
    <property type="match status" value="8"/>
</dbReference>
<feature type="repeat" description="PPR" evidence="2">
    <location>
        <begin position="198"/>
        <end position="232"/>
    </location>
</feature>
<proteinExistence type="predicted"/>
<sequence>MASRAKARNEALFIQGVCAIASKGSWRTLSSPHITTRLSSSVHRILLHLSLDSALSWRFFNWAALSLPHYRHSLSTNFAMVRILTNARRFQEARDLLEKFAFKQLVSSPSVLGSFLSTHDDDDDKDSDSQIVSWLVFIHARSNKIQDALQLFDEMKKRRLKPDPHACSALLSALAKARLTATAWNVYEALRSLRAVPNLYIFNVMIHVCYKSGDNEKADKLLLEMERKAVPPDLFTYNTLISLYCKKAMHYEALAIQDRMEKKGIHPDIVTYNSLIHGFCKEGRMREASKLFKEIKHAIPNQVTYTTLIDGYCRMNDLNEALRLREEMEAKGMNPGVATYNAIIRKLCTEGKLKAVNDLLNEMDDRKVQPDNFTCNTLINAYCKRGNMDFAWKLRNKMLESGLALDQFTYKALIHGFCKVQQLDEAKEVVLDMLEAGPTPKFFGIIHHRIPQHKFKIHLTTNSPDPPLSFKNQLLPEISVSVRVWFQNLESKIPALQKFQKSDTRQQTFQIQIQNSVLDLKLQQNPQGSKLQQFGKAIRFKDIQSCHSGLKFNEAFGHSPSKMT</sequence>
<keyword evidence="4" id="KW-1185">Reference proteome</keyword>
<name>A0A8J5EP47_ZINOF</name>
<keyword evidence="1" id="KW-0677">Repeat</keyword>
<comment type="caution">
    <text evidence="3">The sequence shown here is derived from an EMBL/GenBank/DDBJ whole genome shotgun (WGS) entry which is preliminary data.</text>
</comment>
<organism evidence="3 4">
    <name type="scientific">Zingiber officinale</name>
    <name type="common">Ginger</name>
    <name type="synonym">Amomum zingiber</name>
    <dbReference type="NCBI Taxonomy" id="94328"/>
    <lineage>
        <taxon>Eukaryota</taxon>
        <taxon>Viridiplantae</taxon>
        <taxon>Streptophyta</taxon>
        <taxon>Embryophyta</taxon>
        <taxon>Tracheophyta</taxon>
        <taxon>Spermatophyta</taxon>
        <taxon>Magnoliopsida</taxon>
        <taxon>Liliopsida</taxon>
        <taxon>Zingiberales</taxon>
        <taxon>Zingiberaceae</taxon>
        <taxon>Zingiber</taxon>
    </lineage>
</organism>
<dbReference type="Proteomes" id="UP000734854">
    <property type="component" value="Unassembled WGS sequence"/>
</dbReference>
<accession>A0A8J5EP47</accession>
<dbReference type="Pfam" id="PF13041">
    <property type="entry name" value="PPR_2"/>
    <property type="match status" value="4"/>
</dbReference>
<feature type="repeat" description="PPR" evidence="2">
    <location>
        <begin position="301"/>
        <end position="335"/>
    </location>
</feature>
<dbReference type="Gene3D" id="1.25.40.10">
    <property type="entry name" value="Tetratricopeptide repeat domain"/>
    <property type="match status" value="3"/>
</dbReference>
<dbReference type="InterPro" id="IPR051222">
    <property type="entry name" value="PPR/CCM1_RNA-binding"/>
</dbReference>
<gene>
    <name evidence="3" type="ORF">ZIOFF_073229</name>
</gene>
<dbReference type="PANTHER" id="PTHR47942">
    <property type="entry name" value="TETRATRICOPEPTIDE REPEAT (TPR)-LIKE SUPERFAMILY PROTEIN-RELATED"/>
    <property type="match status" value="1"/>
</dbReference>
<dbReference type="InterPro" id="IPR002885">
    <property type="entry name" value="PPR_rpt"/>
</dbReference>
<feature type="repeat" description="PPR" evidence="2">
    <location>
        <begin position="233"/>
        <end position="267"/>
    </location>
</feature>
<dbReference type="AlphaFoldDB" id="A0A8J5EP47"/>
<evidence type="ECO:0000256" key="2">
    <source>
        <dbReference type="PROSITE-ProRule" id="PRU00708"/>
    </source>
</evidence>
<dbReference type="InterPro" id="IPR011990">
    <property type="entry name" value="TPR-like_helical_dom_sf"/>
</dbReference>
<dbReference type="FunFam" id="1.25.40.10:FF:000558">
    <property type="entry name" value="Pentatricopeptide repeat-containing protein At5g39710"/>
    <property type="match status" value="1"/>
</dbReference>
<feature type="repeat" description="PPR" evidence="2">
    <location>
        <begin position="268"/>
        <end position="298"/>
    </location>
</feature>
<evidence type="ECO:0000313" key="4">
    <source>
        <dbReference type="Proteomes" id="UP000734854"/>
    </source>
</evidence>
<dbReference type="PANTHER" id="PTHR47942:SF16">
    <property type="entry name" value="PENTATRICOPEPTIDE REPEAT DOMAIN CONTAINING PROTEIN-RELATED"/>
    <property type="match status" value="1"/>
</dbReference>
<reference evidence="3 4" key="1">
    <citation type="submission" date="2020-08" db="EMBL/GenBank/DDBJ databases">
        <title>Plant Genome Project.</title>
        <authorList>
            <person name="Zhang R.-G."/>
        </authorList>
    </citation>
    <scope>NUCLEOTIDE SEQUENCE [LARGE SCALE GENOMIC DNA]</scope>
    <source>
        <tissue evidence="3">Rhizome</tissue>
    </source>
</reference>
<evidence type="ECO:0008006" key="5">
    <source>
        <dbReference type="Google" id="ProtNLM"/>
    </source>
</evidence>
<evidence type="ECO:0000313" key="3">
    <source>
        <dbReference type="EMBL" id="KAG6468541.1"/>
    </source>
</evidence>
<feature type="repeat" description="PPR" evidence="2">
    <location>
        <begin position="336"/>
        <end position="370"/>
    </location>
</feature>
<feature type="repeat" description="PPR" evidence="2">
    <location>
        <begin position="128"/>
        <end position="162"/>
    </location>
</feature>
<protein>
    <recommendedName>
        <fullName evidence="5">Pentatricopeptide repeat-containing protein</fullName>
    </recommendedName>
</protein>
<dbReference type="NCBIfam" id="TIGR00756">
    <property type="entry name" value="PPR"/>
    <property type="match status" value="8"/>
</dbReference>
<dbReference type="EMBL" id="JACMSC010000022">
    <property type="protein sequence ID" value="KAG6468541.1"/>
    <property type="molecule type" value="Genomic_DNA"/>
</dbReference>
<feature type="repeat" description="PPR" evidence="2">
    <location>
        <begin position="371"/>
        <end position="405"/>
    </location>
</feature>
<evidence type="ECO:0000256" key="1">
    <source>
        <dbReference type="ARBA" id="ARBA00022737"/>
    </source>
</evidence>